<name>A0ABR2BWX3_9ROSI</name>
<feature type="compositionally biased region" description="Basic and acidic residues" evidence="6">
    <location>
        <begin position="157"/>
        <end position="168"/>
    </location>
</feature>
<feature type="short sequence motif" description="Bipartite nuclear localization signal" evidence="4">
    <location>
        <begin position="444"/>
        <end position="451"/>
    </location>
</feature>
<feature type="compositionally biased region" description="Polar residues" evidence="6">
    <location>
        <begin position="456"/>
        <end position="465"/>
    </location>
</feature>
<dbReference type="PANTHER" id="PTHR31602">
    <property type="entry name" value="GROWTH-REGULATING FACTOR 5"/>
    <property type="match status" value="1"/>
</dbReference>
<comment type="similarity">
    <text evidence="2 5">Belongs to the GRF family.</text>
</comment>
<keyword evidence="5" id="KW-0010">Activator</keyword>
<evidence type="ECO:0000256" key="5">
    <source>
        <dbReference type="RuleBase" id="RU367127"/>
    </source>
</evidence>
<dbReference type="SMART" id="SM00951">
    <property type="entry name" value="QLQ"/>
    <property type="match status" value="1"/>
</dbReference>
<evidence type="ECO:0000313" key="9">
    <source>
        <dbReference type="EMBL" id="KAK8511620.1"/>
    </source>
</evidence>
<keyword evidence="5" id="KW-0805">Transcription regulation</keyword>
<reference evidence="9 10" key="1">
    <citation type="journal article" date="2024" name="G3 (Bethesda)">
        <title>Genome assembly of Hibiscus sabdariffa L. provides insights into metabolisms of medicinal natural products.</title>
        <authorList>
            <person name="Kim T."/>
        </authorList>
    </citation>
    <scope>NUCLEOTIDE SEQUENCE [LARGE SCALE GENOMIC DNA]</scope>
    <source>
        <strain evidence="9">TK-2024</strain>
        <tissue evidence="9">Old leaves</tissue>
    </source>
</reference>
<feature type="region of interest" description="Disordered" evidence="6">
    <location>
        <begin position="708"/>
        <end position="752"/>
    </location>
</feature>
<feature type="region of interest" description="Disordered" evidence="6">
    <location>
        <begin position="440"/>
        <end position="476"/>
    </location>
</feature>
<dbReference type="Pfam" id="PF08880">
    <property type="entry name" value="QLQ"/>
    <property type="match status" value="1"/>
</dbReference>
<evidence type="ECO:0000256" key="1">
    <source>
        <dbReference type="ARBA" id="ARBA00004123"/>
    </source>
</evidence>
<gene>
    <name evidence="9" type="ORF">V6N12_038221</name>
</gene>
<comment type="caution">
    <text evidence="9">The sequence shown here is derived from an EMBL/GenBank/DDBJ whole genome shotgun (WGS) entry which is preliminary data.</text>
</comment>
<dbReference type="InterPro" id="IPR036322">
    <property type="entry name" value="WD40_repeat_dom_sf"/>
</dbReference>
<dbReference type="Pfam" id="PF08879">
    <property type="entry name" value="WRC"/>
    <property type="match status" value="1"/>
</dbReference>
<feature type="domain" description="WRC" evidence="8">
    <location>
        <begin position="411"/>
        <end position="455"/>
    </location>
</feature>
<dbReference type="InterPro" id="IPR014978">
    <property type="entry name" value="Gln-Leu-Gln_QLQ"/>
</dbReference>
<keyword evidence="10" id="KW-1185">Reference proteome</keyword>
<evidence type="ECO:0000259" key="8">
    <source>
        <dbReference type="PROSITE" id="PS51667"/>
    </source>
</evidence>
<feature type="compositionally biased region" description="Low complexity" evidence="6">
    <location>
        <begin position="732"/>
        <end position="744"/>
    </location>
</feature>
<comment type="subcellular location">
    <subcellularLocation>
        <location evidence="1 4 5">Nucleus</location>
    </subcellularLocation>
</comment>
<evidence type="ECO:0000259" key="7">
    <source>
        <dbReference type="PROSITE" id="PS51666"/>
    </source>
</evidence>
<proteinExistence type="inferred from homology"/>
<evidence type="ECO:0000313" key="10">
    <source>
        <dbReference type="Proteomes" id="UP001472677"/>
    </source>
</evidence>
<dbReference type="InterPro" id="IPR031137">
    <property type="entry name" value="GRF"/>
</dbReference>
<dbReference type="PROSITE" id="PS51666">
    <property type="entry name" value="QLQ"/>
    <property type="match status" value="1"/>
</dbReference>
<accession>A0ABR2BWX3</accession>
<dbReference type="PANTHER" id="PTHR31602:SF42">
    <property type="entry name" value="GROWTH-REGULATING FACTOR 2"/>
    <property type="match status" value="1"/>
</dbReference>
<dbReference type="InterPro" id="IPR014977">
    <property type="entry name" value="WRC_dom"/>
</dbReference>
<evidence type="ECO:0000256" key="3">
    <source>
        <dbReference type="ARBA" id="ARBA00023242"/>
    </source>
</evidence>
<dbReference type="Proteomes" id="UP001472677">
    <property type="component" value="Unassembled WGS sequence"/>
</dbReference>
<keyword evidence="3 4" id="KW-0539">Nucleus</keyword>
<dbReference type="PROSITE" id="PS51667">
    <property type="entry name" value="WRC"/>
    <property type="match status" value="1"/>
</dbReference>
<comment type="domain">
    <text evidence="5">The QLQ domain and WRC domain may be involved in protein-protein interaction and DNA-binding, respectively.</text>
</comment>
<dbReference type="Gene3D" id="2.130.10.10">
    <property type="entry name" value="YVTN repeat-like/Quinoprotein amine dehydrogenase"/>
    <property type="match status" value="1"/>
</dbReference>
<dbReference type="EMBL" id="JBBPBM010000078">
    <property type="protein sequence ID" value="KAK8511620.1"/>
    <property type="molecule type" value="Genomic_DNA"/>
</dbReference>
<evidence type="ECO:0000256" key="2">
    <source>
        <dbReference type="ARBA" id="ARBA00008122"/>
    </source>
</evidence>
<comment type="function">
    <text evidence="5">Transcription activator.</text>
</comment>
<dbReference type="SUPFAM" id="SSF50978">
    <property type="entry name" value="WD40 repeat-like"/>
    <property type="match status" value="1"/>
</dbReference>
<evidence type="ECO:0000256" key="6">
    <source>
        <dbReference type="SAM" id="MobiDB-lite"/>
    </source>
</evidence>
<dbReference type="InterPro" id="IPR015943">
    <property type="entry name" value="WD40/YVTN_repeat-like_dom_sf"/>
</dbReference>
<organism evidence="9 10">
    <name type="scientific">Hibiscus sabdariffa</name>
    <name type="common">roselle</name>
    <dbReference type="NCBI Taxonomy" id="183260"/>
    <lineage>
        <taxon>Eukaryota</taxon>
        <taxon>Viridiplantae</taxon>
        <taxon>Streptophyta</taxon>
        <taxon>Embryophyta</taxon>
        <taxon>Tracheophyta</taxon>
        <taxon>Spermatophyta</taxon>
        <taxon>Magnoliopsida</taxon>
        <taxon>eudicotyledons</taxon>
        <taxon>Gunneridae</taxon>
        <taxon>Pentapetalae</taxon>
        <taxon>rosids</taxon>
        <taxon>malvids</taxon>
        <taxon>Malvales</taxon>
        <taxon>Malvaceae</taxon>
        <taxon>Malvoideae</taxon>
        <taxon>Hibiscus</taxon>
    </lineage>
</organism>
<feature type="region of interest" description="Disordered" evidence="6">
    <location>
        <begin position="138"/>
        <end position="168"/>
    </location>
</feature>
<protein>
    <recommendedName>
        <fullName evidence="5">Growth-regulating factor</fullName>
    </recommendedName>
</protein>
<feature type="short sequence motif" description="Bipartite nuclear localization signal" evidence="4">
    <location>
        <begin position="416"/>
        <end position="426"/>
    </location>
</feature>
<keyword evidence="5" id="KW-0804">Transcription</keyword>
<sequence>MIAEKPSWVRHEGMHIFSIDVQPGGVRFATDGGDHKVKLPFLALAYFFSALGFYCWRDLENDESTQRLLATSRDHFGSVNYVRWAKHGRFVASGSDDQTLLLQSFNSQLFLVILNSCFSEAVLIGSFSRMDFGAAMGPANGAPSQTQPKLVGSGFPKQERSSDSTEDHWKCSKLQRTDGLLTPKTMPLHRGTPLLRSNSLVSADSGGQQEHMLNFSSLKSEVPFIHKDGDFSETSAQNSGFSYYQHTPSRYARNAGNLFEGLFVLVSGFSKMGVLGNGIQATLFVQKRVIFTRNFKILATYVVVCGMLQAKLTLFQCCVFSGYGSGSLSASMHEPFNGFRGPLTPSQLTELQHQALIYKYLTSNVAVPSNLIIPLKKTLCPYGFTSSSAGSLPPNSLGWSSFHLGYSGSTDPEPGRCRRTDGKKWRCSRDAVADQKYCERHINRGRHRSRKPVEGQTGQATSGTRNPKVVPMSSPMSASVITGSSVSSSLVIAQQQRFKNLQSGATDDYPNTLVNRIQDPRALSAKSSTANLKSNNPTFTITKQGVRFVESSQSDFRHLAFDSLGNLSHGSSNMDAKEYGHFLDFTTDQETQGQNLHHRFINNWPKDESIRSVITWPGELRSEFSSSSSSPAQEKLALSPLRLSHEFDPVQMGSAVNSDIGDPNQNQAHWIPVSWGSSMGGPLGEVLTNTASNVGSCKNSSPLSLLSEGWSGSPHSQSPLPTGVLQTAPFGSLSNSSSGSSPISENKKLQDGSSLCDDVLGSTLLGSALIPSAIWS</sequence>
<feature type="domain" description="QLQ" evidence="7">
    <location>
        <begin position="342"/>
        <end position="377"/>
    </location>
</feature>
<evidence type="ECO:0000256" key="4">
    <source>
        <dbReference type="PROSITE-ProRule" id="PRU01002"/>
    </source>
</evidence>